<feature type="region of interest" description="Disordered" evidence="10">
    <location>
        <begin position="189"/>
        <end position="213"/>
    </location>
</feature>
<comment type="similarity">
    <text evidence="2">Belongs to the beta-catenin family.</text>
</comment>
<accession>A0A6Q2YTR6</accession>
<evidence type="ECO:0000256" key="4">
    <source>
        <dbReference type="ARBA" id="ARBA00022553"/>
    </source>
</evidence>
<dbReference type="GO" id="GO:0005886">
    <property type="term" value="C:plasma membrane"/>
    <property type="evidence" value="ECO:0007669"/>
    <property type="project" value="TreeGrafter"/>
</dbReference>
<evidence type="ECO:0000256" key="9">
    <source>
        <dbReference type="PROSITE-ProRule" id="PRU00259"/>
    </source>
</evidence>
<evidence type="ECO:0000256" key="5">
    <source>
        <dbReference type="ARBA" id="ARBA00022737"/>
    </source>
</evidence>
<feature type="region of interest" description="Disordered" evidence="10">
    <location>
        <begin position="997"/>
        <end position="1031"/>
    </location>
</feature>
<keyword evidence="12" id="KW-1185">Reference proteome</keyword>
<dbReference type="AlphaFoldDB" id="A0A6Q2YTR6"/>
<feature type="compositionally biased region" description="Polar residues" evidence="10">
    <location>
        <begin position="9"/>
        <end position="32"/>
    </location>
</feature>
<evidence type="ECO:0000256" key="2">
    <source>
        <dbReference type="ARBA" id="ARBA00005462"/>
    </source>
</evidence>
<dbReference type="GO" id="GO:0005634">
    <property type="term" value="C:nucleus"/>
    <property type="evidence" value="ECO:0007669"/>
    <property type="project" value="TreeGrafter"/>
</dbReference>
<feature type="region of interest" description="Disordered" evidence="10">
    <location>
        <begin position="1"/>
        <end position="32"/>
    </location>
</feature>
<dbReference type="SUPFAM" id="SSF48371">
    <property type="entry name" value="ARM repeat"/>
    <property type="match status" value="1"/>
</dbReference>
<dbReference type="SMART" id="SM00185">
    <property type="entry name" value="ARM"/>
    <property type="match status" value="7"/>
</dbReference>
<feature type="region of interest" description="Disordered" evidence="10">
    <location>
        <begin position="264"/>
        <end position="283"/>
    </location>
</feature>
<evidence type="ECO:0000313" key="12">
    <source>
        <dbReference type="Proteomes" id="UP000265140"/>
    </source>
</evidence>
<keyword evidence="4" id="KW-0597">Phosphoprotein</keyword>
<keyword evidence="6" id="KW-0130">Cell adhesion</keyword>
<dbReference type="InterPro" id="IPR016024">
    <property type="entry name" value="ARM-type_fold"/>
</dbReference>
<dbReference type="FunFam" id="1.25.10.10:FF:000008">
    <property type="entry name" value="plakophilin-4 isoform X1"/>
    <property type="match status" value="1"/>
</dbReference>
<feature type="compositionally biased region" description="Polar residues" evidence="10">
    <location>
        <begin position="461"/>
        <end position="470"/>
    </location>
</feature>
<evidence type="ECO:0000256" key="3">
    <source>
        <dbReference type="ARBA" id="ARBA00022481"/>
    </source>
</evidence>
<keyword evidence="5" id="KW-0677">Repeat</keyword>
<keyword evidence="3" id="KW-0488">Methylation</keyword>
<feature type="region of interest" description="Disordered" evidence="10">
    <location>
        <begin position="360"/>
        <end position="385"/>
    </location>
</feature>
<dbReference type="InterPro" id="IPR011989">
    <property type="entry name" value="ARM-like"/>
</dbReference>
<keyword evidence="8" id="KW-0175">Coiled coil</keyword>
<reference evidence="11" key="4">
    <citation type="submission" date="2025-09" db="UniProtKB">
        <authorList>
            <consortium name="Ensembl"/>
        </authorList>
    </citation>
    <scope>IDENTIFICATION</scope>
</reference>
<feature type="repeat" description="ARM" evidence="9">
    <location>
        <begin position="542"/>
        <end position="575"/>
    </location>
</feature>
<name>A0A6Q2YTR6_ESOLU</name>
<evidence type="ECO:0000256" key="6">
    <source>
        <dbReference type="ARBA" id="ARBA00022889"/>
    </source>
</evidence>
<dbReference type="PANTHER" id="PTHR10372:SF9">
    <property type="entry name" value="CATENIN DELTA-2"/>
    <property type="match status" value="1"/>
</dbReference>
<dbReference type="GO" id="GO:0098609">
    <property type="term" value="P:cell-cell adhesion"/>
    <property type="evidence" value="ECO:0007669"/>
    <property type="project" value="InterPro"/>
</dbReference>
<dbReference type="Gene3D" id="1.25.10.10">
    <property type="entry name" value="Leucine-rich Repeat Variant"/>
    <property type="match status" value="1"/>
</dbReference>
<dbReference type="PANTHER" id="PTHR10372">
    <property type="entry name" value="PLAKOPHILLIN-RELATED"/>
    <property type="match status" value="1"/>
</dbReference>
<evidence type="ECO:0000256" key="10">
    <source>
        <dbReference type="SAM" id="MobiDB-lite"/>
    </source>
</evidence>
<dbReference type="GO" id="GO:0005912">
    <property type="term" value="C:adherens junction"/>
    <property type="evidence" value="ECO:0007669"/>
    <property type="project" value="TreeGrafter"/>
</dbReference>
<dbReference type="GO" id="GO:0005737">
    <property type="term" value="C:cytoplasm"/>
    <property type="evidence" value="ECO:0007669"/>
    <property type="project" value="TreeGrafter"/>
</dbReference>
<proteinExistence type="inferred from homology"/>
<protein>
    <submittedName>
        <fullName evidence="11">Catenin (cadherin-associated protein), delta 2b</fullName>
    </submittedName>
</protein>
<dbReference type="Proteomes" id="UP000265140">
    <property type="component" value="Chromosome 3"/>
</dbReference>
<dbReference type="PROSITE" id="PS50176">
    <property type="entry name" value="ARM_REPEAT"/>
    <property type="match status" value="3"/>
</dbReference>
<reference evidence="11" key="3">
    <citation type="submission" date="2025-08" db="UniProtKB">
        <authorList>
            <consortium name="Ensembl"/>
        </authorList>
    </citation>
    <scope>IDENTIFICATION</scope>
</reference>
<dbReference type="Bgee" id="ENSELUG00000014171">
    <property type="expression patterns" value="Expressed in brain and 8 other cell types or tissues"/>
</dbReference>
<evidence type="ECO:0000256" key="1">
    <source>
        <dbReference type="ARBA" id="ARBA00004282"/>
    </source>
</evidence>
<dbReference type="InterPro" id="IPR028435">
    <property type="entry name" value="Plakophilin/d_Catenin"/>
</dbReference>
<feature type="repeat" description="ARM" evidence="9">
    <location>
        <begin position="842"/>
        <end position="879"/>
    </location>
</feature>
<comment type="subcellular location">
    <subcellularLocation>
        <location evidence="1">Cell junction</location>
    </subcellularLocation>
</comment>
<dbReference type="InterPro" id="IPR000225">
    <property type="entry name" value="Armadillo"/>
</dbReference>
<dbReference type="GO" id="GO:0014069">
    <property type="term" value="C:postsynaptic density"/>
    <property type="evidence" value="ECO:0007669"/>
    <property type="project" value="TreeGrafter"/>
</dbReference>
<feature type="region of interest" description="Disordered" evidence="10">
    <location>
        <begin position="461"/>
        <end position="489"/>
    </location>
</feature>
<evidence type="ECO:0000256" key="7">
    <source>
        <dbReference type="ARBA" id="ARBA00022949"/>
    </source>
</evidence>
<dbReference type="Ensembl" id="ENSELUT00000044931.2">
    <property type="protein sequence ID" value="ENSELUP00000068857.2"/>
    <property type="gene ID" value="ENSELUG00000014171.3"/>
</dbReference>
<evidence type="ECO:0000313" key="11">
    <source>
        <dbReference type="Ensembl" id="ENSELUP00000068857.2"/>
    </source>
</evidence>
<feature type="compositionally biased region" description="Polar residues" evidence="10">
    <location>
        <begin position="1007"/>
        <end position="1031"/>
    </location>
</feature>
<dbReference type="GO" id="GO:0060997">
    <property type="term" value="P:dendritic spine morphogenesis"/>
    <property type="evidence" value="ECO:0007669"/>
    <property type="project" value="TreeGrafter"/>
</dbReference>
<dbReference type="Pfam" id="PF00514">
    <property type="entry name" value="Arm"/>
    <property type="match status" value="4"/>
</dbReference>
<feature type="repeat" description="ARM" evidence="9">
    <location>
        <begin position="586"/>
        <end position="629"/>
    </location>
</feature>
<feature type="compositionally biased region" description="Polar residues" evidence="10">
    <location>
        <begin position="422"/>
        <end position="434"/>
    </location>
</feature>
<dbReference type="GeneTree" id="ENSGT00940000154952"/>
<sequence length="1136" mass="123298">MPVPDAASDTENPSMLSPVLNASNGDGSETETTSAILASVKEQELQFERLTRELEAERQIVATQLERCKLGSETGSMSSISSADEKFRWNNQDGQKDIEEELTTGLELVDSCIRSLQESGILDSQEFSTGDRQGLLSQSALQLNNQDGSLSYPAGYHSNQALEALPRGGQVGGAVHSYNQVTSSRAAQLAAGVDSSQARDRESFAQSHGSAFHMPDAAPAPSMYYSCSTLPAQRVSSPHSVQAVGSPTKLQRLGSASDMPSYATLQRVSSPKQSPSRLAKSYSTSSPINMVVGSAGLSSASPLHMASPGNASVSSPLHQLSSTVGSYATLSPTKRMMHSSDQYKISHELYANATLGRPGSLAGSRGSYSSQHSHLGSEMRPLQSPEHHIDPIYEDRVYQKPSLRGLNHSQAPSSPGVDSIPLQRTSSQNASGTLPYQRGSFAPGSAADYANPYRTLQFCPSTESPYSKSGPTLPPEASLARSPSVDSIQKDPREFGWRDPELPEVIQMLQHQFPSVQSNAAAYLQHLCFGDNKIKSEIRRQGGIQLLVDLLDHRMTDVHRSACGALRNLVYGKANDDNKIALKNCGGIPALVRLLRKTTDVEIRELLTGVLWNLSSCDALKMPIIQDALAVLTNAVIIPHSGWDTSPHQEDRKLHLHSSQVLRNATGCLRNVSSAGEEARRRMRECEGLTDALLYVIQTALGSSEIDSKTIENCVCILRNLSYRLAAETSQGQQIGTDELDGLLCGDANSKDAESSGCWGKKKKKKKAHDQWDGVGPFPDSADPPKGIQMLWHPTIVKPYLTLLSECSNPDTLEGAAGALQNLAAGSWKWSVYIRAAVRKEKGLPILVELLRIDNDRVVCAVATALRNMALDVRNKELIGKYAMRDLVHRLPGVNNNNSSGGPAAGTTGKTMSDDTVTAICCALHEVITKNMENTKALRDAGGIEKLIGIARSKGDKHTPKVVKAASQVLNSMWQYRDLRSLYKKDGYSQYHFVGSSSTIERDRQRPYSSSRTPSISPVRTSPNNRSGESSQCIRPLLRLVVGTALTSPCVPKVSAQGPDPGQEPYPPFQNPPGVQFEEAFYEDQVHQRPAQATDLNMHLGLKSTGNYVDFYSASRPYSELNYETSHYPASPDSWV</sequence>
<organism evidence="11 12">
    <name type="scientific">Esox lucius</name>
    <name type="common">Northern pike</name>
    <dbReference type="NCBI Taxonomy" id="8010"/>
    <lineage>
        <taxon>Eukaryota</taxon>
        <taxon>Metazoa</taxon>
        <taxon>Chordata</taxon>
        <taxon>Craniata</taxon>
        <taxon>Vertebrata</taxon>
        <taxon>Euteleostomi</taxon>
        <taxon>Actinopterygii</taxon>
        <taxon>Neopterygii</taxon>
        <taxon>Teleostei</taxon>
        <taxon>Protacanthopterygii</taxon>
        <taxon>Esociformes</taxon>
        <taxon>Esocidae</taxon>
        <taxon>Esox</taxon>
    </lineage>
</organism>
<feature type="region of interest" description="Disordered" evidence="10">
    <location>
        <begin position="404"/>
        <end position="439"/>
    </location>
</feature>
<reference evidence="12" key="1">
    <citation type="journal article" date="2014" name="PLoS ONE">
        <title>The genome and linkage map of the northern pike (Esox lucius): conserved synteny revealed between the salmonid sister group and the Neoteleostei.</title>
        <authorList>
            <person name="Rondeau E.B."/>
            <person name="Minkley D.R."/>
            <person name="Leong J.S."/>
            <person name="Messmer A.M."/>
            <person name="Jantzen J.R."/>
            <person name="von Schalburg K.R."/>
            <person name="Lemon C."/>
            <person name="Bird N.H."/>
            <person name="Koop B.F."/>
        </authorList>
    </citation>
    <scope>NUCLEOTIDE SEQUENCE</scope>
</reference>
<reference evidence="11" key="2">
    <citation type="submission" date="2020-02" db="EMBL/GenBank/DDBJ databases">
        <title>Esox lucius (northern pike) genome, fEsoLuc1, primary haplotype.</title>
        <authorList>
            <person name="Myers G."/>
            <person name="Karagic N."/>
            <person name="Meyer A."/>
            <person name="Pippel M."/>
            <person name="Reichard M."/>
            <person name="Winkler S."/>
            <person name="Tracey A."/>
            <person name="Sims Y."/>
            <person name="Howe K."/>
            <person name="Rhie A."/>
            <person name="Formenti G."/>
            <person name="Durbin R."/>
            <person name="Fedrigo O."/>
            <person name="Jarvis E.D."/>
        </authorList>
    </citation>
    <scope>NUCLEOTIDE SEQUENCE [LARGE SCALE GENOMIC DNA]</scope>
</reference>
<evidence type="ECO:0000256" key="8">
    <source>
        <dbReference type="ARBA" id="ARBA00023054"/>
    </source>
</evidence>
<keyword evidence="7" id="KW-0965">Cell junction</keyword>